<name>A0A923NF25_WEICO</name>
<evidence type="ECO:0000313" key="3">
    <source>
        <dbReference type="Proteomes" id="UP000650485"/>
    </source>
</evidence>
<dbReference type="AlphaFoldDB" id="A0A923NF25"/>
<protein>
    <recommendedName>
        <fullName evidence="1">Carbamoyl-phosphate synthase small subunit N-terminal domain-containing protein</fullName>
    </recommendedName>
</protein>
<organism evidence="2 3">
    <name type="scientific">Weissella confusa</name>
    <name type="common">Lactobacillus confusus</name>
    <dbReference type="NCBI Taxonomy" id="1583"/>
    <lineage>
        <taxon>Bacteria</taxon>
        <taxon>Bacillati</taxon>
        <taxon>Bacillota</taxon>
        <taxon>Bacilli</taxon>
        <taxon>Lactobacillales</taxon>
        <taxon>Lactobacillaceae</taxon>
        <taxon>Weissella</taxon>
    </lineage>
</organism>
<gene>
    <name evidence="2" type="ORF">H7R52_07270</name>
</gene>
<proteinExistence type="predicted"/>
<dbReference type="EMBL" id="JACSZT010000005">
    <property type="protein sequence ID" value="MBC6498555.1"/>
    <property type="molecule type" value="Genomic_DNA"/>
</dbReference>
<evidence type="ECO:0000313" key="2">
    <source>
        <dbReference type="EMBL" id="MBC6498555.1"/>
    </source>
</evidence>
<dbReference type="Proteomes" id="UP000650485">
    <property type="component" value="Unassembled WGS sequence"/>
</dbReference>
<dbReference type="Gene3D" id="3.50.30.20">
    <property type="entry name" value="Carbamoyl-phosphate synthase small subunit, N-terminal domain"/>
    <property type="match status" value="1"/>
</dbReference>
<reference evidence="2" key="1">
    <citation type="submission" date="2020-08" db="EMBL/GenBank/DDBJ databases">
        <title>Complete genome sequence of Weissella confusa strain FS54 provides insights into metabolic potential.</title>
        <authorList>
            <person name="Fhoula I."/>
            <person name="Najjari A."/>
            <person name="Lekired A."/>
            <person name="Bessrour-Aouam N."/>
            <person name="Jaballah S."/>
            <person name="Klibi N."/>
            <person name="Ouzari H.-I."/>
        </authorList>
    </citation>
    <scope>NUCLEOTIDE SEQUENCE</scope>
    <source>
        <strain evidence="2">FS54</strain>
    </source>
</reference>
<accession>A0A923NF25</accession>
<dbReference type="InterPro" id="IPR036480">
    <property type="entry name" value="CarbP_synth_ssu_N_sf"/>
</dbReference>
<evidence type="ECO:0000259" key="1">
    <source>
        <dbReference type="SMART" id="SM01097"/>
    </source>
</evidence>
<dbReference type="InterPro" id="IPR002474">
    <property type="entry name" value="CarbamoylP_synth_ssu_N"/>
</dbReference>
<dbReference type="SMART" id="SM01097">
    <property type="entry name" value="CPSase_sm_chain"/>
    <property type="match status" value="1"/>
</dbReference>
<dbReference type="Pfam" id="PF00988">
    <property type="entry name" value="CPSase_sm_chain"/>
    <property type="match status" value="1"/>
</dbReference>
<comment type="caution">
    <text evidence="2">The sequence shown here is derived from an EMBL/GenBank/DDBJ whole genome shotgun (WGS) entry which is preliminary data.</text>
</comment>
<feature type="domain" description="Carbamoyl-phosphate synthase small subunit N-terminal" evidence="1">
    <location>
        <begin position="1"/>
        <end position="78"/>
    </location>
</feature>
<dbReference type="SUPFAM" id="SSF52021">
    <property type="entry name" value="Carbamoyl phosphate synthetase, small subunit N-terminal domain"/>
    <property type="match status" value="1"/>
</dbReference>
<sequence length="79" mass="8538">MVLTTRQSPATNFGEIVFHTGMTGYQEVITNPIYHNQIVMFTSPTIGAAGINHRADESIVPTVKGVVVREVADHSNGGR</sequence>